<dbReference type="Proteomes" id="UP001595880">
    <property type="component" value="Unassembled WGS sequence"/>
</dbReference>
<comment type="caution">
    <text evidence="6">The sequence shown here is derived from an EMBL/GenBank/DDBJ whole genome shotgun (WGS) entry which is preliminary data.</text>
</comment>
<dbReference type="InterPro" id="IPR000089">
    <property type="entry name" value="Biotin_lipoyl"/>
</dbReference>
<feature type="domain" description="CusB-like beta-barrel" evidence="4">
    <location>
        <begin position="137"/>
        <end position="209"/>
    </location>
</feature>
<dbReference type="NCBIfam" id="TIGR01730">
    <property type="entry name" value="RND_mfp"/>
    <property type="match status" value="1"/>
</dbReference>
<comment type="similarity">
    <text evidence="1">Belongs to the membrane fusion protein (MFP) (TC 8.A.1) family.</text>
</comment>
<dbReference type="InterPro" id="IPR058637">
    <property type="entry name" value="YknX-like_C"/>
</dbReference>
<dbReference type="CDD" id="cd06849">
    <property type="entry name" value="lipoyl_domain"/>
    <property type="match status" value="1"/>
</dbReference>
<evidence type="ECO:0000259" key="4">
    <source>
        <dbReference type="Pfam" id="PF25954"/>
    </source>
</evidence>
<evidence type="ECO:0000259" key="3">
    <source>
        <dbReference type="Pfam" id="PF00364"/>
    </source>
</evidence>
<feature type="domain" description="Lipoyl-binding" evidence="3">
    <location>
        <begin position="68"/>
        <end position="129"/>
    </location>
</feature>
<evidence type="ECO:0000256" key="1">
    <source>
        <dbReference type="ARBA" id="ARBA00009477"/>
    </source>
</evidence>
<evidence type="ECO:0000259" key="5">
    <source>
        <dbReference type="Pfam" id="PF25989"/>
    </source>
</evidence>
<keyword evidence="2" id="KW-0732">Signal</keyword>
<keyword evidence="7" id="KW-1185">Reference proteome</keyword>
<gene>
    <name evidence="6" type="ORF">ACFOZ1_01805</name>
</gene>
<dbReference type="InterPro" id="IPR006143">
    <property type="entry name" value="RND_pump_MFP"/>
</dbReference>
<evidence type="ECO:0000256" key="2">
    <source>
        <dbReference type="SAM" id="SignalP"/>
    </source>
</evidence>
<dbReference type="Gene3D" id="2.40.50.100">
    <property type="match status" value="1"/>
</dbReference>
<dbReference type="InterPro" id="IPR058792">
    <property type="entry name" value="Beta-barrel_RND_2"/>
</dbReference>
<feature type="domain" description="YknX-like C-terminal permuted SH3-like" evidence="5">
    <location>
        <begin position="218"/>
        <end position="282"/>
    </location>
</feature>
<reference evidence="7" key="1">
    <citation type="journal article" date="2019" name="Int. J. Syst. Evol. Microbiol.">
        <title>The Global Catalogue of Microorganisms (GCM) 10K type strain sequencing project: providing services to taxonomists for standard genome sequencing and annotation.</title>
        <authorList>
            <consortium name="The Broad Institute Genomics Platform"/>
            <consortium name="The Broad Institute Genome Sequencing Center for Infectious Disease"/>
            <person name="Wu L."/>
            <person name="Ma J."/>
        </authorList>
    </citation>
    <scope>NUCLEOTIDE SEQUENCE [LARGE SCALE GENOMIC DNA]</scope>
    <source>
        <strain evidence="7">KACC 14058</strain>
    </source>
</reference>
<dbReference type="SUPFAM" id="SSF51230">
    <property type="entry name" value="Single hybrid motif"/>
    <property type="match status" value="1"/>
</dbReference>
<accession>A0ABV8VS10</accession>
<feature type="signal peptide" evidence="2">
    <location>
        <begin position="1"/>
        <end position="23"/>
    </location>
</feature>
<name>A0ABV8VS10_9BACI</name>
<dbReference type="Gene3D" id="2.40.420.20">
    <property type="match status" value="1"/>
</dbReference>
<dbReference type="EMBL" id="JBHSDV010000001">
    <property type="protein sequence ID" value="MFC4386536.1"/>
    <property type="molecule type" value="Genomic_DNA"/>
</dbReference>
<organism evidence="6 7">
    <name type="scientific">Gracilibacillus marinus</name>
    <dbReference type="NCBI Taxonomy" id="630535"/>
    <lineage>
        <taxon>Bacteria</taxon>
        <taxon>Bacillati</taxon>
        <taxon>Bacillota</taxon>
        <taxon>Bacilli</taxon>
        <taxon>Bacillales</taxon>
        <taxon>Bacillaceae</taxon>
        <taxon>Gracilibacillus</taxon>
    </lineage>
</organism>
<protein>
    <submittedName>
        <fullName evidence="6">Efflux RND transporter periplasmic adaptor subunit</fullName>
    </submittedName>
</protein>
<dbReference type="RefSeq" id="WP_390195216.1">
    <property type="nucleotide sequence ID" value="NZ_JBHSDV010000001.1"/>
</dbReference>
<sequence>MRKLLIMLVFTIITLAACSENNAEDTEKAEDRVTTVEVGEVTEGNLNTVRTFYGRTMPNQTIPIMVQMAGEVTELEVSNGDEVEEGDSIATIQTQQGNIPVEATADGTIAQLTAKEGSIASNQEPLATIVDLDTLTVQLQVPDVQVDLFKEGEEVTVRMQNNEEETYQATVENTAQMAGETGLFAIELSIDNESANLKAGAVATVEVTETVVKETKLIPTSALVETNDETFVYVVEDNKAKKVEVTVKSTQSTHTAIEAEVEKGAQVVTNGQLTLSDGSKIEIAEEE</sequence>
<evidence type="ECO:0000313" key="7">
    <source>
        <dbReference type="Proteomes" id="UP001595880"/>
    </source>
</evidence>
<dbReference type="PROSITE" id="PS51257">
    <property type="entry name" value="PROKAR_LIPOPROTEIN"/>
    <property type="match status" value="1"/>
</dbReference>
<dbReference type="PANTHER" id="PTHR30469">
    <property type="entry name" value="MULTIDRUG RESISTANCE PROTEIN MDTA"/>
    <property type="match status" value="1"/>
</dbReference>
<proteinExistence type="inferred from homology"/>
<dbReference type="Pfam" id="PF25954">
    <property type="entry name" value="Beta-barrel_RND_2"/>
    <property type="match status" value="1"/>
</dbReference>
<feature type="chain" id="PRO_5045652805" evidence="2">
    <location>
        <begin position="24"/>
        <end position="287"/>
    </location>
</feature>
<dbReference type="Pfam" id="PF00364">
    <property type="entry name" value="Biotin_lipoyl"/>
    <property type="match status" value="1"/>
</dbReference>
<dbReference type="Pfam" id="PF25989">
    <property type="entry name" value="YknX_C"/>
    <property type="match status" value="1"/>
</dbReference>
<dbReference type="Gene3D" id="2.40.30.170">
    <property type="match status" value="1"/>
</dbReference>
<dbReference type="InterPro" id="IPR011053">
    <property type="entry name" value="Single_hybrid_motif"/>
</dbReference>
<evidence type="ECO:0000313" key="6">
    <source>
        <dbReference type="EMBL" id="MFC4386536.1"/>
    </source>
</evidence>